<dbReference type="Proteomes" id="UP001208570">
    <property type="component" value="Unassembled WGS sequence"/>
</dbReference>
<keyword evidence="1" id="KW-0732">Signal</keyword>
<evidence type="ECO:0000256" key="1">
    <source>
        <dbReference type="SAM" id="SignalP"/>
    </source>
</evidence>
<evidence type="ECO:0000313" key="3">
    <source>
        <dbReference type="Proteomes" id="UP001208570"/>
    </source>
</evidence>
<evidence type="ECO:0000313" key="2">
    <source>
        <dbReference type="EMBL" id="KAK2142037.1"/>
    </source>
</evidence>
<protein>
    <submittedName>
        <fullName evidence="2">Uncharacterized protein</fullName>
    </submittedName>
</protein>
<accession>A0AAD9IWS9</accession>
<dbReference type="EMBL" id="JAODUP010001002">
    <property type="protein sequence ID" value="KAK2142037.1"/>
    <property type="molecule type" value="Genomic_DNA"/>
</dbReference>
<gene>
    <name evidence="2" type="ORF">LSH36_1002g02019</name>
</gene>
<organism evidence="2 3">
    <name type="scientific">Paralvinella palmiformis</name>
    <dbReference type="NCBI Taxonomy" id="53620"/>
    <lineage>
        <taxon>Eukaryota</taxon>
        <taxon>Metazoa</taxon>
        <taxon>Spiralia</taxon>
        <taxon>Lophotrochozoa</taxon>
        <taxon>Annelida</taxon>
        <taxon>Polychaeta</taxon>
        <taxon>Sedentaria</taxon>
        <taxon>Canalipalpata</taxon>
        <taxon>Terebellida</taxon>
        <taxon>Terebelliformia</taxon>
        <taxon>Alvinellidae</taxon>
        <taxon>Paralvinella</taxon>
    </lineage>
</organism>
<proteinExistence type="predicted"/>
<reference evidence="2" key="1">
    <citation type="journal article" date="2023" name="Mol. Biol. Evol.">
        <title>Third-Generation Sequencing Reveals the Adaptive Role of the Epigenome in Three Deep-Sea Polychaetes.</title>
        <authorList>
            <person name="Perez M."/>
            <person name="Aroh O."/>
            <person name="Sun Y."/>
            <person name="Lan Y."/>
            <person name="Juniper S.K."/>
            <person name="Young C.R."/>
            <person name="Angers B."/>
            <person name="Qian P.Y."/>
        </authorList>
    </citation>
    <scope>NUCLEOTIDE SEQUENCE</scope>
    <source>
        <strain evidence="2">P08H-3</strain>
    </source>
</reference>
<dbReference type="AlphaFoldDB" id="A0AAD9IWS9"/>
<comment type="caution">
    <text evidence="2">The sequence shown here is derived from an EMBL/GenBank/DDBJ whole genome shotgun (WGS) entry which is preliminary data.</text>
</comment>
<sequence>MNLILATVCLIVAFYTVTSQPLPAISTTRDVISDPWYWGQYSGGCSCRRGYGPGSAWGGPRRLGMGSRGRGWGWSRGAGMRGRSWGPWW</sequence>
<feature type="signal peptide" evidence="1">
    <location>
        <begin position="1"/>
        <end position="19"/>
    </location>
</feature>
<keyword evidence="3" id="KW-1185">Reference proteome</keyword>
<feature type="chain" id="PRO_5042102499" evidence="1">
    <location>
        <begin position="20"/>
        <end position="89"/>
    </location>
</feature>
<name>A0AAD9IWS9_9ANNE</name>